<accession>A0AAN9IIJ8</accession>
<feature type="transmembrane region" description="Helical" evidence="1">
    <location>
        <begin position="56"/>
        <end position="79"/>
    </location>
</feature>
<keyword evidence="1" id="KW-1133">Transmembrane helix</keyword>
<name>A0AAN9IIJ8_CLITE</name>
<organism evidence="2 3">
    <name type="scientific">Clitoria ternatea</name>
    <name type="common">Butterfly pea</name>
    <dbReference type="NCBI Taxonomy" id="43366"/>
    <lineage>
        <taxon>Eukaryota</taxon>
        <taxon>Viridiplantae</taxon>
        <taxon>Streptophyta</taxon>
        <taxon>Embryophyta</taxon>
        <taxon>Tracheophyta</taxon>
        <taxon>Spermatophyta</taxon>
        <taxon>Magnoliopsida</taxon>
        <taxon>eudicotyledons</taxon>
        <taxon>Gunneridae</taxon>
        <taxon>Pentapetalae</taxon>
        <taxon>rosids</taxon>
        <taxon>fabids</taxon>
        <taxon>Fabales</taxon>
        <taxon>Fabaceae</taxon>
        <taxon>Papilionoideae</taxon>
        <taxon>50 kb inversion clade</taxon>
        <taxon>NPAAA clade</taxon>
        <taxon>indigoferoid/millettioid clade</taxon>
        <taxon>Phaseoleae</taxon>
        <taxon>Clitoria</taxon>
    </lineage>
</organism>
<sequence>MWLEKDTCTCPRSYHARTEVTIFFYLSPESKLPNPNHSGHIHNLNLSIISLLLHDLTWYLSNPYFSVFVFFLRILLLFISSRCQSLNLYLLVSMEEPQV</sequence>
<proteinExistence type="predicted"/>
<protein>
    <submittedName>
        <fullName evidence="2">Uncharacterized protein</fullName>
    </submittedName>
</protein>
<dbReference type="EMBL" id="JAYKXN010000006">
    <property type="protein sequence ID" value="KAK7278545.1"/>
    <property type="molecule type" value="Genomic_DNA"/>
</dbReference>
<keyword evidence="1" id="KW-0472">Membrane</keyword>
<keyword evidence="1" id="KW-0812">Transmembrane</keyword>
<evidence type="ECO:0000256" key="1">
    <source>
        <dbReference type="SAM" id="Phobius"/>
    </source>
</evidence>
<gene>
    <name evidence="2" type="ORF">RJT34_23575</name>
</gene>
<keyword evidence="3" id="KW-1185">Reference proteome</keyword>
<comment type="caution">
    <text evidence="2">The sequence shown here is derived from an EMBL/GenBank/DDBJ whole genome shotgun (WGS) entry which is preliminary data.</text>
</comment>
<dbReference type="Proteomes" id="UP001359559">
    <property type="component" value="Unassembled WGS sequence"/>
</dbReference>
<reference evidence="2 3" key="1">
    <citation type="submission" date="2024-01" db="EMBL/GenBank/DDBJ databases">
        <title>The genomes of 5 underutilized Papilionoideae crops provide insights into root nodulation and disease resistance.</title>
        <authorList>
            <person name="Yuan L."/>
        </authorList>
    </citation>
    <scope>NUCLEOTIDE SEQUENCE [LARGE SCALE GENOMIC DNA]</scope>
    <source>
        <strain evidence="2">LY-2023</strain>
        <tissue evidence="2">Leaf</tissue>
    </source>
</reference>
<dbReference type="AlphaFoldDB" id="A0AAN9IIJ8"/>
<evidence type="ECO:0000313" key="2">
    <source>
        <dbReference type="EMBL" id="KAK7278545.1"/>
    </source>
</evidence>
<evidence type="ECO:0000313" key="3">
    <source>
        <dbReference type="Proteomes" id="UP001359559"/>
    </source>
</evidence>